<evidence type="ECO:0000313" key="3">
    <source>
        <dbReference type="EMBL" id="KAK4097024.1"/>
    </source>
</evidence>
<dbReference type="Proteomes" id="UP001305647">
    <property type="component" value="Unassembled WGS sequence"/>
</dbReference>
<accession>A0AAN6PUS0</accession>
<feature type="domain" description="Heterokaryon incompatibility" evidence="2">
    <location>
        <begin position="150"/>
        <end position="313"/>
    </location>
</feature>
<comment type="caution">
    <text evidence="3">The sequence shown here is derived from an EMBL/GenBank/DDBJ whole genome shotgun (WGS) entry which is preliminary data.</text>
</comment>
<dbReference type="PANTHER" id="PTHR24148">
    <property type="entry name" value="ANKYRIN REPEAT DOMAIN-CONTAINING PROTEIN 39 HOMOLOG-RELATED"/>
    <property type="match status" value="1"/>
</dbReference>
<protein>
    <submittedName>
        <fullName evidence="3">HET-domain-containing protein</fullName>
    </submittedName>
</protein>
<reference evidence="3" key="1">
    <citation type="journal article" date="2023" name="Mol. Phylogenet. Evol.">
        <title>Genome-scale phylogeny and comparative genomics of the fungal order Sordariales.</title>
        <authorList>
            <person name="Hensen N."/>
            <person name="Bonometti L."/>
            <person name="Westerberg I."/>
            <person name="Brannstrom I.O."/>
            <person name="Guillou S."/>
            <person name="Cros-Aarteil S."/>
            <person name="Calhoun S."/>
            <person name="Haridas S."/>
            <person name="Kuo A."/>
            <person name="Mondo S."/>
            <person name="Pangilinan J."/>
            <person name="Riley R."/>
            <person name="LaButti K."/>
            <person name="Andreopoulos B."/>
            <person name="Lipzen A."/>
            <person name="Chen C."/>
            <person name="Yan M."/>
            <person name="Daum C."/>
            <person name="Ng V."/>
            <person name="Clum A."/>
            <person name="Steindorff A."/>
            <person name="Ohm R.A."/>
            <person name="Martin F."/>
            <person name="Silar P."/>
            <person name="Natvig D.O."/>
            <person name="Lalanne C."/>
            <person name="Gautier V."/>
            <person name="Ament-Velasquez S.L."/>
            <person name="Kruys A."/>
            <person name="Hutchinson M.I."/>
            <person name="Powell A.J."/>
            <person name="Barry K."/>
            <person name="Miller A.N."/>
            <person name="Grigoriev I.V."/>
            <person name="Debuchy R."/>
            <person name="Gladieux P."/>
            <person name="Hiltunen Thoren M."/>
            <person name="Johannesson H."/>
        </authorList>
    </citation>
    <scope>NUCLEOTIDE SEQUENCE</scope>
    <source>
        <strain evidence="3">CBS 757.83</strain>
    </source>
</reference>
<sequence length="930" mass="103844">MDVGFSDRAVQNWAQHLRRYFWTLRDRFPSEVQHDALPQEIFAAMGDDGELDPAKIDCGARVLGIAHHFMQLALGQPSPAVAFPGPSCSSAKTEPDHGQQLSGDTGHPIYSSLPFGDPSSQLRLVELQPGSPDDPITVQLFVADRGCSQYEALSYVWGSREADVCITAGGEPFNVSANLAEALRCLRREQVPRVLWVDATCINQSDDAEKSAQVAMMGDIYRNAADVVIFLGREEDDSDLVMQYLERDVVSTSALAVDSDDDDDGADSAYRDELRRHILGRMQLYGVEPARFLGAVDAFFRRPWWTRVWTVQEFALAPREHLWCCGRRSVSSPQIRREFMHLMRCLADEALPASAPRSAKLVEVPLFRADGQFATLSRIRFRIELMVELRTEEWQRMSLSSALCKFHYRESTDPRDYIYALQEMLGPVAKHLLAPDYSVTADELFVKASSHLLLFDTKGKHMYSMYELLRSPGTPSWALDVTKHLLHAAQECHGVFRDKPRIGHAYGRPAILGRTLRISGIILDSLDAVMSLESAGCDVEKAGLVWRAQALLRHGQPREALSEAAKTCIPETCLLPLKLTASGRRISIPLTCPITPVVSGFSSFFLGGVRAISSALLIPRHQPWNFTCDNWKDAPRRVASETELFRRVNQLLVHPVTDDTETFYGGACFDLDNLRAKILGVKYRRDANEDETAFEEPVTVENKTPPIQEGYVPQYAQITSTLHEAASEAELASLQAYIINMAGLCREYIKGTAEPQSLRDAIPGIWNQQHREDMVSAYREIAESCSCAAEDREKHQRIMKMLIDNTQVDADRLWSRLDQASATYATRLPADNVAAASKLFHEWNRGLSSLFTTRLGFAGFTFQTQAGLGTGNVLALLDGMPGPVVLEEVKVAHETRYRLKALVCVHGIEDVDIDKLVESGICAWRQLDIV</sequence>
<dbReference type="AlphaFoldDB" id="A0AAN6PUS0"/>
<dbReference type="Pfam" id="PF06985">
    <property type="entry name" value="HET"/>
    <property type="match status" value="1"/>
</dbReference>
<reference evidence="3" key="2">
    <citation type="submission" date="2023-05" db="EMBL/GenBank/DDBJ databases">
        <authorList>
            <consortium name="Lawrence Berkeley National Laboratory"/>
            <person name="Steindorff A."/>
            <person name="Hensen N."/>
            <person name="Bonometti L."/>
            <person name="Westerberg I."/>
            <person name="Brannstrom I.O."/>
            <person name="Guillou S."/>
            <person name="Cros-Aarteil S."/>
            <person name="Calhoun S."/>
            <person name="Haridas S."/>
            <person name="Kuo A."/>
            <person name="Mondo S."/>
            <person name="Pangilinan J."/>
            <person name="Riley R."/>
            <person name="Labutti K."/>
            <person name="Andreopoulos B."/>
            <person name="Lipzen A."/>
            <person name="Chen C."/>
            <person name="Yanf M."/>
            <person name="Daum C."/>
            <person name="Ng V."/>
            <person name="Clum A."/>
            <person name="Ohm R."/>
            <person name="Martin F."/>
            <person name="Silar P."/>
            <person name="Natvig D."/>
            <person name="Lalanne C."/>
            <person name="Gautier V."/>
            <person name="Ament-Velasquez S.L."/>
            <person name="Kruys A."/>
            <person name="Hutchinson M.I."/>
            <person name="Powell A.J."/>
            <person name="Barry K."/>
            <person name="Miller A.N."/>
            <person name="Grigoriev I.V."/>
            <person name="Debuchy R."/>
            <person name="Gladieux P."/>
            <person name="Thoren M.H."/>
            <person name="Johannesson H."/>
        </authorList>
    </citation>
    <scope>NUCLEOTIDE SEQUENCE</scope>
    <source>
        <strain evidence="3">CBS 757.83</strain>
    </source>
</reference>
<evidence type="ECO:0000313" key="4">
    <source>
        <dbReference type="Proteomes" id="UP001305647"/>
    </source>
</evidence>
<dbReference type="PANTHER" id="PTHR24148:SF82">
    <property type="entry name" value="HETEROKARYON INCOMPATIBILITY DOMAIN-CONTAINING PROTEIN"/>
    <property type="match status" value="1"/>
</dbReference>
<organism evidence="3 4">
    <name type="scientific">Parathielavia hyrcaniae</name>
    <dbReference type="NCBI Taxonomy" id="113614"/>
    <lineage>
        <taxon>Eukaryota</taxon>
        <taxon>Fungi</taxon>
        <taxon>Dikarya</taxon>
        <taxon>Ascomycota</taxon>
        <taxon>Pezizomycotina</taxon>
        <taxon>Sordariomycetes</taxon>
        <taxon>Sordariomycetidae</taxon>
        <taxon>Sordariales</taxon>
        <taxon>Chaetomiaceae</taxon>
        <taxon>Parathielavia</taxon>
    </lineage>
</organism>
<dbReference type="EMBL" id="MU863688">
    <property type="protein sequence ID" value="KAK4097024.1"/>
    <property type="molecule type" value="Genomic_DNA"/>
</dbReference>
<name>A0AAN6PUS0_9PEZI</name>
<dbReference type="InterPro" id="IPR010730">
    <property type="entry name" value="HET"/>
</dbReference>
<dbReference type="InterPro" id="IPR052895">
    <property type="entry name" value="HetReg/Transcr_Mod"/>
</dbReference>
<keyword evidence="4" id="KW-1185">Reference proteome</keyword>
<evidence type="ECO:0000256" key="1">
    <source>
        <dbReference type="SAM" id="MobiDB-lite"/>
    </source>
</evidence>
<feature type="region of interest" description="Disordered" evidence="1">
    <location>
        <begin position="85"/>
        <end position="107"/>
    </location>
</feature>
<gene>
    <name evidence="3" type="ORF">N658DRAFT_510757</name>
</gene>
<evidence type="ECO:0000259" key="2">
    <source>
        <dbReference type="Pfam" id="PF06985"/>
    </source>
</evidence>
<proteinExistence type="predicted"/>